<evidence type="ECO:0000256" key="4">
    <source>
        <dbReference type="ARBA" id="ARBA00022723"/>
    </source>
</evidence>
<evidence type="ECO:0000256" key="3">
    <source>
        <dbReference type="ARBA" id="ARBA00022691"/>
    </source>
</evidence>
<dbReference type="GO" id="GO:0032324">
    <property type="term" value="P:molybdopterin cofactor biosynthetic process"/>
    <property type="evidence" value="ECO:0007669"/>
    <property type="project" value="UniProtKB-ARBA"/>
</dbReference>
<dbReference type="PROSITE" id="PS51918">
    <property type="entry name" value="RADICAL_SAM"/>
    <property type="match status" value="1"/>
</dbReference>
<evidence type="ECO:0000313" key="9">
    <source>
        <dbReference type="EMBL" id="CEQ03406.1"/>
    </source>
</evidence>
<dbReference type="InterPro" id="IPR023885">
    <property type="entry name" value="4Fe4S-binding_SPASM_dom"/>
</dbReference>
<evidence type="ECO:0000259" key="8">
    <source>
        <dbReference type="PROSITE" id="PS51918"/>
    </source>
</evidence>
<dbReference type="InterPro" id="IPR013785">
    <property type="entry name" value="Aldolase_TIM"/>
</dbReference>
<dbReference type="OrthoDB" id="9805809at2"/>
<dbReference type="CDD" id="cd21109">
    <property type="entry name" value="SPASM"/>
    <property type="match status" value="1"/>
</dbReference>
<keyword evidence="7" id="KW-0411">Iron-sulfur</keyword>
<dbReference type="InterPro" id="IPR007197">
    <property type="entry name" value="rSAM"/>
</dbReference>
<dbReference type="PROSITE" id="PS01305">
    <property type="entry name" value="MOAA_NIFB_PQQE"/>
    <property type="match status" value="1"/>
</dbReference>
<dbReference type="InterPro" id="IPR050377">
    <property type="entry name" value="Radical_SAM_PqqE_MftC-like"/>
</dbReference>
<reference evidence="9 10" key="1">
    <citation type="submission" date="2015-01" db="EMBL/GenBank/DDBJ databases">
        <authorList>
            <person name="Aslett A.Martin."/>
            <person name="De Silva Nishadi"/>
        </authorList>
    </citation>
    <scope>NUCLEOTIDE SEQUENCE [LARGE SCALE GENOMIC DNA]</scope>
    <source>
        <strain evidence="9 10">R28058</strain>
    </source>
</reference>
<dbReference type="Pfam" id="PF04055">
    <property type="entry name" value="Radical_SAM"/>
    <property type="match status" value="1"/>
</dbReference>
<dbReference type="GO" id="GO:0046872">
    <property type="term" value="F:metal ion binding"/>
    <property type="evidence" value="ECO:0007669"/>
    <property type="project" value="UniProtKB-KW"/>
</dbReference>
<dbReference type="SFLD" id="SFLDG01387">
    <property type="entry name" value="BtrN-like_SPASM_domain_contain"/>
    <property type="match status" value="1"/>
</dbReference>
<name>A0A0C7QIX7_PARSO</name>
<comment type="cofactor">
    <cofactor evidence="1">
        <name>[4Fe-4S] cluster</name>
        <dbReference type="ChEBI" id="CHEBI:49883"/>
    </cofactor>
</comment>
<protein>
    <submittedName>
        <fullName evidence="9">Molybdopterin cofactor synthesis protein A</fullName>
    </submittedName>
</protein>
<dbReference type="SMART" id="SM00729">
    <property type="entry name" value="Elp3"/>
    <property type="match status" value="1"/>
</dbReference>
<dbReference type="GO" id="GO:0051539">
    <property type="term" value="F:4 iron, 4 sulfur cluster binding"/>
    <property type="evidence" value="ECO:0007669"/>
    <property type="project" value="UniProtKB-KW"/>
</dbReference>
<feature type="domain" description="Radical SAM core" evidence="8">
    <location>
        <begin position="32"/>
        <end position="252"/>
    </location>
</feature>
<dbReference type="SFLD" id="SFLDG01067">
    <property type="entry name" value="SPASM/twitch_domain_containing"/>
    <property type="match status" value="1"/>
</dbReference>
<keyword evidence="6" id="KW-0408">Iron</keyword>
<keyword evidence="3" id="KW-0949">S-adenosyl-L-methionine</keyword>
<dbReference type="PANTHER" id="PTHR11228:SF7">
    <property type="entry name" value="PQQA PEPTIDE CYCLASE"/>
    <property type="match status" value="1"/>
</dbReference>
<dbReference type="Gene3D" id="3.20.20.70">
    <property type="entry name" value="Aldolase class I"/>
    <property type="match status" value="1"/>
</dbReference>
<dbReference type="AlphaFoldDB" id="A0A0C7QIX7"/>
<dbReference type="InterPro" id="IPR000385">
    <property type="entry name" value="MoaA_NifB_PqqE_Fe-S-bd_CS"/>
</dbReference>
<organism evidence="9 10">
    <name type="scientific">Paraclostridium sordellii</name>
    <name type="common">Clostridium sordellii</name>
    <dbReference type="NCBI Taxonomy" id="1505"/>
    <lineage>
        <taxon>Bacteria</taxon>
        <taxon>Bacillati</taxon>
        <taxon>Bacillota</taxon>
        <taxon>Clostridia</taxon>
        <taxon>Peptostreptococcales</taxon>
        <taxon>Peptostreptococcaceae</taxon>
        <taxon>Paraclostridium</taxon>
    </lineage>
</organism>
<evidence type="ECO:0000313" key="10">
    <source>
        <dbReference type="Proteomes" id="UP000049127"/>
    </source>
</evidence>
<proteinExistence type="predicted"/>
<dbReference type="RefSeq" id="WP_055341744.1">
    <property type="nucleotide sequence ID" value="NZ_CDNI01000003.1"/>
</dbReference>
<dbReference type="InterPro" id="IPR034391">
    <property type="entry name" value="AdoMet-like_SPASM_containing"/>
</dbReference>
<evidence type="ECO:0000256" key="1">
    <source>
        <dbReference type="ARBA" id="ARBA00001966"/>
    </source>
</evidence>
<dbReference type="CDD" id="cd01335">
    <property type="entry name" value="Radical_SAM"/>
    <property type="match status" value="1"/>
</dbReference>
<keyword evidence="4" id="KW-0479">Metal-binding</keyword>
<accession>A0A0C7QIX7</accession>
<dbReference type="GO" id="GO:0016491">
    <property type="term" value="F:oxidoreductase activity"/>
    <property type="evidence" value="ECO:0007669"/>
    <property type="project" value="UniProtKB-KW"/>
</dbReference>
<evidence type="ECO:0000256" key="6">
    <source>
        <dbReference type="ARBA" id="ARBA00023004"/>
    </source>
</evidence>
<sequence>MSQRENPFVPIYRKINGGTNQEKYDMIKNGDIQLPYYLDVELTNFCNFNCCFCPTGTKAMQRMRGHMPDNVADAIAENVKKYNIPAVRFIRWGEPTLHPNYLSILEKVKNAGALIHINTNGSLLDEEQIQKLLDMHLDSIKFSFQGADEGTYNEMREGGDYLRLLDIVRKFHEMRGKRDYPYIQISTTLTGETADQIEGFKSDIADYCDYYNVGYTKLNHLNVDTMNIDEEEKKKIRKLQEHETINHTFRPVCVEAFDKLSINWNGDVTLCCSDYDNFMLVGNILDMDLKQIFNSKAADIYRDAIAKMQYGKIKCCSNCYETVPLTKGE</sequence>
<keyword evidence="5" id="KW-0560">Oxidoreductase</keyword>
<gene>
    <name evidence="9" type="ORF">R28058_11391</name>
</gene>
<dbReference type="Pfam" id="PF13186">
    <property type="entry name" value="SPASM"/>
    <property type="match status" value="1"/>
</dbReference>
<evidence type="ECO:0000256" key="2">
    <source>
        <dbReference type="ARBA" id="ARBA00022485"/>
    </source>
</evidence>
<dbReference type="SFLD" id="SFLDS00029">
    <property type="entry name" value="Radical_SAM"/>
    <property type="match status" value="1"/>
</dbReference>
<dbReference type="Proteomes" id="UP000049127">
    <property type="component" value="Unassembled WGS sequence"/>
</dbReference>
<keyword evidence="2" id="KW-0004">4Fe-4S</keyword>
<dbReference type="InterPro" id="IPR058240">
    <property type="entry name" value="rSAM_sf"/>
</dbReference>
<dbReference type="EMBL" id="CEKZ01000003">
    <property type="protein sequence ID" value="CEQ03406.1"/>
    <property type="molecule type" value="Genomic_DNA"/>
</dbReference>
<evidence type="ECO:0000256" key="5">
    <source>
        <dbReference type="ARBA" id="ARBA00023002"/>
    </source>
</evidence>
<dbReference type="SUPFAM" id="SSF102114">
    <property type="entry name" value="Radical SAM enzymes"/>
    <property type="match status" value="1"/>
</dbReference>
<dbReference type="InterPro" id="IPR006638">
    <property type="entry name" value="Elp3/MiaA/NifB-like_rSAM"/>
</dbReference>
<evidence type="ECO:0000256" key="7">
    <source>
        <dbReference type="ARBA" id="ARBA00023014"/>
    </source>
</evidence>
<dbReference type="PANTHER" id="PTHR11228">
    <property type="entry name" value="RADICAL SAM DOMAIN PROTEIN"/>
    <property type="match status" value="1"/>
</dbReference>